<dbReference type="AlphaFoldDB" id="A0AAD0PFK7"/>
<dbReference type="EMBL" id="CP030750">
    <property type="protein sequence ID" value="AXA24772.1"/>
    <property type="molecule type" value="Genomic_DNA"/>
</dbReference>
<gene>
    <name evidence="1" type="ORF">C1S65_11850</name>
</gene>
<sequence>MNAISGQIDQEERRLVAINRWFLRYDDVEQRRDCPSTHHEELLRQADEMDRLGLVDWHEWRDLRKLADRAFLKAIAGADY</sequence>
<dbReference type="Proteomes" id="UP000251617">
    <property type="component" value="Chromosome"/>
</dbReference>
<dbReference type="RefSeq" id="WP_112898119.1">
    <property type="nucleotide sequence ID" value="NZ_CP030750.1"/>
</dbReference>
<name>A0AAD0PFK7_PSEPU</name>
<protein>
    <submittedName>
        <fullName evidence="1">Uncharacterized protein</fullName>
    </submittedName>
</protein>
<evidence type="ECO:0000313" key="1">
    <source>
        <dbReference type="EMBL" id="AXA24772.1"/>
    </source>
</evidence>
<reference evidence="1 2" key="1">
    <citation type="submission" date="2018-06" db="EMBL/GenBank/DDBJ databases">
        <title>The genome of Pseudomonas putida NX-1, a lignin degrader.</title>
        <authorList>
            <person name="Xu Z."/>
        </authorList>
    </citation>
    <scope>NUCLEOTIDE SEQUENCE [LARGE SCALE GENOMIC DNA]</scope>
    <source>
        <strain evidence="1 2">NX-1</strain>
    </source>
</reference>
<accession>A0AAD0PFK7</accession>
<proteinExistence type="predicted"/>
<evidence type="ECO:0000313" key="2">
    <source>
        <dbReference type="Proteomes" id="UP000251617"/>
    </source>
</evidence>
<organism evidence="1 2">
    <name type="scientific">Pseudomonas putida</name>
    <name type="common">Arthrobacter siderocapsulatus</name>
    <dbReference type="NCBI Taxonomy" id="303"/>
    <lineage>
        <taxon>Bacteria</taxon>
        <taxon>Pseudomonadati</taxon>
        <taxon>Pseudomonadota</taxon>
        <taxon>Gammaproteobacteria</taxon>
        <taxon>Pseudomonadales</taxon>
        <taxon>Pseudomonadaceae</taxon>
        <taxon>Pseudomonas</taxon>
    </lineage>
</organism>